<feature type="signal peptide" evidence="5">
    <location>
        <begin position="1"/>
        <end position="17"/>
    </location>
</feature>
<feature type="transmembrane region" description="Helical" evidence="4">
    <location>
        <begin position="273"/>
        <end position="292"/>
    </location>
</feature>
<keyword evidence="4" id="KW-0812">Transmembrane</keyword>
<dbReference type="InterPro" id="IPR013201">
    <property type="entry name" value="Prot_inhib_I29"/>
</dbReference>
<comment type="caution">
    <text evidence="8">The sequence shown here is derived from an EMBL/GenBank/DDBJ whole genome shotgun (WGS) entry which is preliminary data.</text>
</comment>
<dbReference type="PANTHER" id="PTHR12411">
    <property type="entry name" value="CYSTEINE PROTEASE FAMILY C1-RELATED"/>
    <property type="match status" value="1"/>
</dbReference>
<dbReference type="OrthoDB" id="65740at2759"/>
<dbReference type="InterPro" id="IPR000668">
    <property type="entry name" value="Peptidase_C1A_C"/>
</dbReference>
<evidence type="ECO:0000256" key="5">
    <source>
        <dbReference type="SAM" id="SignalP"/>
    </source>
</evidence>
<accession>A0A9P1BIM5</accession>
<keyword evidence="4" id="KW-0472">Membrane</keyword>
<dbReference type="GO" id="GO:0006508">
    <property type="term" value="P:proteolysis"/>
    <property type="evidence" value="ECO:0007669"/>
    <property type="project" value="InterPro"/>
</dbReference>
<dbReference type="Pfam" id="PF08246">
    <property type="entry name" value="Inhibitor_I29"/>
    <property type="match status" value="1"/>
</dbReference>
<dbReference type="Gene3D" id="3.90.70.10">
    <property type="entry name" value="Cysteine proteinases"/>
    <property type="match status" value="1"/>
</dbReference>
<evidence type="ECO:0000256" key="3">
    <source>
        <dbReference type="ARBA" id="ARBA00023157"/>
    </source>
</evidence>
<evidence type="ECO:0000256" key="4">
    <source>
        <dbReference type="SAM" id="Phobius"/>
    </source>
</evidence>
<evidence type="ECO:0000256" key="2">
    <source>
        <dbReference type="ARBA" id="ARBA00023145"/>
    </source>
</evidence>
<evidence type="ECO:0000313" key="10">
    <source>
        <dbReference type="Proteomes" id="UP001152797"/>
    </source>
</evidence>
<dbReference type="CDD" id="cd02248">
    <property type="entry name" value="Peptidase_C1A"/>
    <property type="match status" value="1"/>
</dbReference>
<keyword evidence="3" id="KW-1015">Disulfide bond</keyword>
<evidence type="ECO:0000259" key="7">
    <source>
        <dbReference type="SMART" id="SM00848"/>
    </source>
</evidence>
<evidence type="ECO:0000256" key="1">
    <source>
        <dbReference type="ARBA" id="ARBA00008455"/>
    </source>
</evidence>
<feature type="transmembrane region" description="Helical" evidence="4">
    <location>
        <begin position="173"/>
        <end position="193"/>
    </location>
</feature>
<dbReference type="GO" id="GO:0008234">
    <property type="term" value="F:cysteine-type peptidase activity"/>
    <property type="evidence" value="ECO:0007669"/>
    <property type="project" value="InterPro"/>
</dbReference>
<dbReference type="AlphaFoldDB" id="A0A9P1BIM5"/>
<keyword evidence="4" id="KW-1133">Transmembrane helix</keyword>
<feature type="chain" id="PRO_5043269476" evidence="5">
    <location>
        <begin position="18"/>
        <end position="1132"/>
    </location>
</feature>
<dbReference type="InterPro" id="IPR013128">
    <property type="entry name" value="Peptidase_C1A"/>
</dbReference>
<gene>
    <name evidence="8" type="ORF">C1SCF055_LOCUS2534</name>
</gene>
<comment type="similarity">
    <text evidence="1">Belongs to the peptidase C1 family.</text>
</comment>
<evidence type="ECO:0000313" key="8">
    <source>
        <dbReference type="EMBL" id="CAI3974102.1"/>
    </source>
</evidence>
<reference evidence="8" key="1">
    <citation type="submission" date="2022-10" db="EMBL/GenBank/DDBJ databases">
        <authorList>
            <person name="Chen Y."/>
            <person name="Dougan E. K."/>
            <person name="Chan C."/>
            <person name="Rhodes N."/>
            <person name="Thang M."/>
        </authorList>
    </citation>
    <scope>NUCLEOTIDE SEQUENCE</scope>
</reference>
<keyword evidence="5" id="KW-0732">Signal</keyword>
<proteinExistence type="inferred from homology"/>
<feature type="transmembrane region" description="Helical" evidence="4">
    <location>
        <begin position="676"/>
        <end position="698"/>
    </location>
</feature>
<sequence>MRWSLLLGLWQVKHCLSQREGDKITFHCDVDRQNANAAWSREKREWCCEELGVACEEDFHCSIALRNYERAWSLAKKKFCCKKEGIACKGLEDEVFFSTKAPQVDPGNLLAQAPVADWPEAEGEGKIAEAPDEELFMPCDDMTRRGLFVAAVRPEEGSACWQICKEDHLRMRVAPWLSGFLFLIVLGYAFWKARCAKDDGDFDRWANGIILGHQLWQAVAWSLLLFWLMLTGPELFIFDSNRPATCFKAYLAWMFSLPQLPDPSTWPWWLSVWLWWLEDYKSCIFSFFVAVFRWQVQYAVGRCKRGPFPPEDYSLHRPLRPKYELSDEETLEASREVSSLRAVMNTGSFFATWFAADCLCQGRSFITLACALGMMATARKSASLHVNRYDMGNSRPGRLQCPWGSDTVTLVRLSDDPGLGLPCNELVAKCSIKAAAESGVILYTTTAVVVAGHAANWAELVLPFVAASYALHAVSLGVGICFEIASAELSRTATHKGVQGVGAASVQAPAHENCPKCSNRYMSDSKFCRRCGTKRATQEQVSQDGKYCASLIQFQDYSARQVLKKWRLKTMGTVFRISEVLAVAVGLSLWCLGGQLLTGFMVGVLLATTWELLHPAKLEDLKGYARNSISFRLWNVAERVFECLLWPIYGSFAPLHLADPTRDHNEEEAGLDSLMLPAWCGLRTLFIVILWTWTILNSQNFPKFPAFWSLSEPQSREKVAAGLVAVFVIWPGILPAFYKAAMAFPAVSVRVHRLFRFCELLSRLKPWANAFRETNFSQWVQLHGKVYHSEEEWQLRRSIYTKNQMLVQELHSSDPDVVYDTTGPFADLDMAEFTGKLMPKRSVPAILEEHRESLQAQNLPDSFDWDQKGLVGPVRNQKVLGSCWAVSTAEAVEGQLAKATGKLIPLSPEQLVECDASSDSSCAGGKGCADCGMFGGWPYLAYQFLQKAGGMFSEADWPYYKEGMFPCMPKGYNKAFCGNHDDLYCRPNSTKGQGPQGLCHATSGFATAVTGWRSLSSNEMEMAAQLMQYGPLSVLILADGLQFYHAGVWTGGLLGCKPDPSEGILSLDHAVLAVGFGKDHSILGKSKPYWRLKNSWGTSWGEQGFFRLERGTGRCGVNLAATVARLDSSIVV</sequence>
<dbReference type="Proteomes" id="UP001152797">
    <property type="component" value="Unassembled WGS sequence"/>
</dbReference>
<dbReference type="SMART" id="SM00848">
    <property type="entry name" value="Inhibitor_I29"/>
    <property type="match status" value="1"/>
</dbReference>
<dbReference type="InterPro" id="IPR000169">
    <property type="entry name" value="Pept_cys_AS"/>
</dbReference>
<dbReference type="InterPro" id="IPR038765">
    <property type="entry name" value="Papain-like_cys_pep_sf"/>
</dbReference>
<dbReference type="EMBL" id="CAMXCT020000114">
    <property type="protein sequence ID" value="CAL1127477.1"/>
    <property type="molecule type" value="Genomic_DNA"/>
</dbReference>
<dbReference type="PROSITE" id="PS00139">
    <property type="entry name" value="THIOL_PROTEASE_CYS"/>
    <property type="match status" value="1"/>
</dbReference>
<dbReference type="InterPro" id="IPR025660">
    <property type="entry name" value="Pept_his_AS"/>
</dbReference>
<dbReference type="EMBL" id="CAMXCT010000114">
    <property type="protein sequence ID" value="CAI3974102.1"/>
    <property type="molecule type" value="Genomic_DNA"/>
</dbReference>
<name>A0A9P1BIM5_9DINO</name>
<evidence type="ECO:0000259" key="6">
    <source>
        <dbReference type="SMART" id="SM00645"/>
    </source>
</evidence>
<reference evidence="9 10" key="2">
    <citation type="submission" date="2024-05" db="EMBL/GenBank/DDBJ databases">
        <authorList>
            <person name="Chen Y."/>
            <person name="Shah S."/>
            <person name="Dougan E. K."/>
            <person name="Thang M."/>
            <person name="Chan C."/>
        </authorList>
    </citation>
    <scope>NUCLEOTIDE SEQUENCE [LARGE SCALE GENOMIC DNA]</scope>
</reference>
<dbReference type="Pfam" id="PF00112">
    <property type="entry name" value="Peptidase_C1"/>
    <property type="match status" value="1"/>
</dbReference>
<feature type="transmembrane region" description="Helical" evidence="4">
    <location>
        <begin position="719"/>
        <end position="738"/>
    </location>
</feature>
<feature type="domain" description="Cathepsin propeptide inhibitor" evidence="7">
    <location>
        <begin position="776"/>
        <end position="833"/>
    </location>
</feature>
<dbReference type="EMBL" id="CAMXCT030000114">
    <property type="protein sequence ID" value="CAL4761414.1"/>
    <property type="molecule type" value="Genomic_DNA"/>
</dbReference>
<feature type="transmembrane region" description="Helical" evidence="4">
    <location>
        <begin position="205"/>
        <end position="230"/>
    </location>
</feature>
<dbReference type="SUPFAM" id="SSF54001">
    <property type="entry name" value="Cysteine proteinases"/>
    <property type="match status" value="1"/>
</dbReference>
<dbReference type="PROSITE" id="PS00639">
    <property type="entry name" value="THIOL_PROTEASE_HIS"/>
    <property type="match status" value="1"/>
</dbReference>
<evidence type="ECO:0000313" key="9">
    <source>
        <dbReference type="EMBL" id="CAL4761414.1"/>
    </source>
</evidence>
<dbReference type="SMART" id="SM00645">
    <property type="entry name" value="Pept_C1"/>
    <property type="match status" value="1"/>
</dbReference>
<dbReference type="InterPro" id="IPR039417">
    <property type="entry name" value="Peptidase_C1A_papain-like"/>
</dbReference>
<protein>
    <submittedName>
        <fullName evidence="9">Cysteine proteinase 1</fullName>
    </submittedName>
</protein>
<organism evidence="8">
    <name type="scientific">Cladocopium goreaui</name>
    <dbReference type="NCBI Taxonomy" id="2562237"/>
    <lineage>
        <taxon>Eukaryota</taxon>
        <taxon>Sar</taxon>
        <taxon>Alveolata</taxon>
        <taxon>Dinophyceae</taxon>
        <taxon>Suessiales</taxon>
        <taxon>Symbiodiniaceae</taxon>
        <taxon>Cladocopium</taxon>
    </lineage>
</organism>
<feature type="domain" description="Peptidase C1A papain C-terminal" evidence="6">
    <location>
        <begin position="859"/>
        <end position="1125"/>
    </location>
</feature>
<keyword evidence="2" id="KW-0865">Zymogen</keyword>
<keyword evidence="10" id="KW-1185">Reference proteome</keyword>